<dbReference type="Proteomes" id="UP001163823">
    <property type="component" value="Chromosome 11"/>
</dbReference>
<evidence type="ECO:0000313" key="1">
    <source>
        <dbReference type="EMBL" id="KAJ7950351.1"/>
    </source>
</evidence>
<dbReference type="KEGG" id="qsa:O6P43_026554"/>
<reference evidence="1" key="1">
    <citation type="journal article" date="2023" name="Science">
        <title>Elucidation of the pathway for biosynthesis of saponin adjuvants from the soapbark tree.</title>
        <authorList>
            <person name="Reed J."/>
            <person name="Orme A."/>
            <person name="El-Demerdash A."/>
            <person name="Owen C."/>
            <person name="Martin L.B.B."/>
            <person name="Misra R.C."/>
            <person name="Kikuchi S."/>
            <person name="Rejzek M."/>
            <person name="Martin A.C."/>
            <person name="Harkess A."/>
            <person name="Leebens-Mack J."/>
            <person name="Louveau T."/>
            <person name="Stephenson M.J."/>
            <person name="Osbourn A."/>
        </authorList>
    </citation>
    <scope>NUCLEOTIDE SEQUENCE</scope>
    <source>
        <strain evidence="1">S10</strain>
    </source>
</reference>
<proteinExistence type="predicted"/>
<dbReference type="AlphaFoldDB" id="A0AAD7PCD6"/>
<keyword evidence="2" id="KW-1185">Reference proteome</keyword>
<sequence>MMKLLEISPVFLPSRLIAIQNSNKSSPWILYLRQLNFPANGDVTKKDEEEILVPPLNFVMIDNGILSNWISRMEVIDIGLCLVFGGKAIF</sequence>
<dbReference type="EMBL" id="JARAOO010000011">
    <property type="protein sequence ID" value="KAJ7950351.1"/>
    <property type="molecule type" value="Genomic_DNA"/>
</dbReference>
<comment type="caution">
    <text evidence="1">The sequence shown here is derived from an EMBL/GenBank/DDBJ whole genome shotgun (WGS) entry which is preliminary data.</text>
</comment>
<organism evidence="1 2">
    <name type="scientific">Quillaja saponaria</name>
    <name type="common">Soap bark tree</name>
    <dbReference type="NCBI Taxonomy" id="32244"/>
    <lineage>
        <taxon>Eukaryota</taxon>
        <taxon>Viridiplantae</taxon>
        <taxon>Streptophyta</taxon>
        <taxon>Embryophyta</taxon>
        <taxon>Tracheophyta</taxon>
        <taxon>Spermatophyta</taxon>
        <taxon>Magnoliopsida</taxon>
        <taxon>eudicotyledons</taxon>
        <taxon>Gunneridae</taxon>
        <taxon>Pentapetalae</taxon>
        <taxon>rosids</taxon>
        <taxon>fabids</taxon>
        <taxon>Fabales</taxon>
        <taxon>Quillajaceae</taxon>
        <taxon>Quillaja</taxon>
    </lineage>
</organism>
<accession>A0AAD7PCD6</accession>
<name>A0AAD7PCD6_QUISA</name>
<evidence type="ECO:0000313" key="2">
    <source>
        <dbReference type="Proteomes" id="UP001163823"/>
    </source>
</evidence>
<protein>
    <submittedName>
        <fullName evidence="1">Uncharacterized protein</fullName>
    </submittedName>
</protein>
<gene>
    <name evidence="1" type="ORF">O6P43_026554</name>
</gene>